<keyword evidence="2" id="KW-1185">Reference proteome</keyword>
<gene>
    <name evidence="1" type="ORF">GJV76_13805</name>
</gene>
<proteinExistence type="predicted"/>
<evidence type="ECO:0000313" key="1">
    <source>
        <dbReference type="EMBL" id="MTG99187.1"/>
    </source>
</evidence>
<evidence type="ECO:0000313" key="2">
    <source>
        <dbReference type="Proteomes" id="UP000438760"/>
    </source>
</evidence>
<dbReference type="AlphaFoldDB" id="A0A6I3LN94"/>
<name>A0A6I3LN94_9FLAO</name>
<accession>A0A6I3LN94</accession>
<protein>
    <submittedName>
        <fullName evidence="1">Uncharacterized protein</fullName>
    </submittedName>
</protein>
<dbReference type="RefSeq" id="WP_155093189.1">
    <property type="nucleotide sequence ID" value="NZ_WMJX01000049.1"/>
</dbReference>
<sequence length="117" mass="13472">MFKGKGPNKALENALKTPPPIKIKNNNMNFTDLRKDLQQMVVDAEEYAIKSIQENNDFSPYIYTEGNKLKKIITDDLEEAIETAHEIIEEDIEEETAIFVYNDYIEFKDGEITAIVL</sequence>
<comment type="caution">
    <text evidence="1">The sequence shown here is derived from an EMBL/GenBank/DDBJ whole genome shotgun (WGS) entry which is preliminary data.</text>
</comment>
<dbReference type="Proteomes" id="UP000438760">
    <property type="component" value="Unassembled WGS sequence"/>
</dbReference>
<dbReference type="EMBL" id="WMJX01000049">
    <property type="protein sequence ID" value="MTG99187.1"/>
    <property type="molecule type" value="Genomic_DNA"/>
</dbReference>
<organism evidence="1 2">
    <name type="scientific">Myroides albus</name>
    <dbReference type="NCBI Taxonomy" id="2562892"/>
    <lineage>
        <taxon>Bacteria</taxon>
        <taxon>Pseudomonadati</taxon>
        <taxon>Bacteroidota</taxon>
        <taxon>Flavobacteriia</taxon>
        <taxon>Flavobacteriales</taxon>
        <taxon>Flavobacteriaceae</taxon>
        <taxon>Myroides</taxon>
    </lineage>
</organism>
<reference evidence="1 2" key="1">
    <citation type="submission" date="2019-11" db="EMBL/GenBank/DDBJ databases">
        <title>Genome of Strain BIT-d1.</title>
        <authorList>
            <person name="Yang Y."/>
        </authorList>
    </citation>
    <scope>NUCLEOTIDE SEQUENCE [LARGE SCALE GENOMIC DNA]</scope>
    <source>
        <strain evidence="1 2">BIT-d1</strain>
    </source>
</reference>